<name>R8BXS4_PHAM7</name>
<dbReference type="Proteomes" id="UP000014074">
    <property type="component" value="Unassembled WGS sequence"/>
</dbReference>
<dbReference type="AlphaFoldDB" id="R8BXS4"/>
<dbReference type="KEGG" id="tmn:UCRPA7_309"/>
<organism evidence="1 2">
    <name type="scientific">Phaeoacremonium minimum (strain UCR-PA7)</name>
    <name type="common">Esca disease fungus</name>
    <name type="synonym">Togninia minima</name>
    <dbReference type="NCBI Taxonomy" id="1286976"/>
    <lineage>
        <taxon>Eukaryota</taxon>
        <taxon>Fungi</taxon>
        <taxon>Dikarya</taxon>
        <taxon>Ascomycota</taxon>
        <taxon>Pezizomycotina</taxon>
        <taxon>Sordariomycetes</taxon>
        <taxon>Sordariomycetidae</taxon>
        <taxon>Togniniales</taxon>
        <taxon>Togniniaceae</taxon>
        <taxon>Phaeoacremonium</taxon>
    </lineage>
</organism>
<keyword evidence="2" id="KW-1185">Reference proteome</keyword>
<reference evidence="2" key="1">
    <citation type="journal article" date="2013" name="Genome Announc.">
        <title>Draft genome sequence of the ascomycete Phaeoacremonium aleophilum strain UCR-PA7, a causal agent of the esca disease complex in grapevines.</title>
        <authorList>
            <person name="Blanco-Ulate B."/>
            <person name="Rolshausen P."/>
            <person name="Cantu D."/>
        </authorList>
    </citation>
    <scope>NUCLEOTIDE SEQUENCE [LARGE SCALE GENOMIC DNA]</scope>
    <source>
        <strain evidence="2">UCR-PA7</strain>
    </source>
</reference>
<gene>
    <name evidence="1" type="ORF">UCRPA7_309</name>
</gene>
<dbReference type="Pfam" id="PF26639">
    <property type="entry name" value="Het-6_barrel"/>
    <property type="match status" value="1"/>
</dbReference>
<evidence type="ECO:0000313" key="1">
    <source>
        <dbReference type="EMBL" id="EOO04153.1"/>
    </source>
</evidence>
<dbReference type="RefSeq" id="XP_007911101.1">
    <property type="nucleotide sequence ID" value="XM_007912910.1"/>
</dbReference>
<sequence>MARDTEILGLKPDYTKNYEEVLIETAWRLMDRGNPVLDVARGMRQTPLAPDLPSWVPDWSLRPVSTLNPTVIPNEDARFSAGGEAESAVKPILGPIIKTTDVTSRTCPHSGKIIAQVTRVGEIASFNAPRETPDNLHKAQRFLHSLRSFTNSPGNSSRQWATDDRYPGDAIWKVPIAHRRVSKSHDFRITQDLGEDVQLRDDFGILIGDTSPPQENMFESMDAWTLRSAKVYLDRVCRYADEKRPLLAYHDGMGYLGMGPSEMAVNDVVCIIQHARVPYVLRPTDGGAYLVVGEAYVHGLMYGEGLALGDFIKIILL</sequence>
<accession>R8BXS4</accession>
<evidence type="ECO:0000313" key="2">
    <source>
        <dbReference type="Proteomes" id="UP000014074"/>
    </source>
</evidence>
<dbReference type="PANTHER" id="PTHR24148:SF64">
    <property type="entry name" value="HETEROKARYON INCOMPATIBILITY DOMAIN-CONTAINING PROTEIN"/>
    <property type="match status" value="1"/>
</dbReference>
<dbReference type="OrthoDB" id="2157530at2759"/>
<proteinExistence type="predicted"/>
<dbReference type="HOGENOM" id="CLU_877680_0_0_1"/>
<dbReference type="GeneID" id="19323405"/>
<dbReference type="InterPro" id="IPR052895">
    <property type="entry name" value="HetReg/Transcr_Mod"/>
</dbReference>
<dbReference type="EMBL" id="KB932799">
    <property type="protein sequence ID" value="EOO04153.1"/>
    <property type="molecule type" value="Genomic_DNA"/>
</dbReference>
<protein>
    <submittedName>
        <fullName evidence="1">Putative heterokaryon incompatibility protein</fullName>
    </submittedName>
</protein>
<dbReference type="PANTHER" id="PTHR24148">
    <property type="entry name" value="ANKYRIN REPEAT DOMAIN-CONTAINING PROTEIN 39 HOMOLOG-RELATED"/>
    <property type="match status" value="1"/>
</dbReference>